<evidence type="ECO:0000313" key="2">
    <source>
        <dbReference type="Proteomes" id="UP000008177"/>
    </source>
</evidence>
<reference evidence="2" key="1">
    <citation type="journal article" date="2011" name="PLoS Genet.">
        <title>Genomic analysis of the necrotrophic fungal pathogens Sclerotinia sclerotiorum and Botrytis cinerea.</title>
        <authorList>
            <person name="Amselem J."/>
            <person name="Cuomo C.A."/>
            <person name="van Kan J.A."/>
            <person name="Viaud M."/>
            <person name="Benito E.P."/>
            <person name="Couloux A."/>
            <person name="Coutinho P.M."/>
            <person name="de Vries R.P."/>
            <person name="Dyer P.S."/>
            <person name="Fillinger S."/>
            <person name="Fournier E."/>
            <person name="Gout L."/>
            <person name="Hahn M."/>
            <person name="Kohn L."/>
            <person name="Lapalu N."/>
            <person name="Plummer K.M."/>
            <person name="Pradier J.M."/>
            <person name="Quevillon E."/>
            <person name="Sharon A."/>
            <person name="Simon A."/>
            <person name="ten Have A."/>
            <person name="Tudzynski B."/>
            <person name="Tudzynski P."/>
            <person name="Wincker P."/>
            <person name="Andrew M."/>
            <person name="Anthouard V."/>
            <person name="Beever R.E."/>
            <person name="Beffa R."/>
            <person name="Benoit I."/>
            <person name="Bouzid O."/>
            <person name="Brault B."/>
            <person name="Chen Z."/>
            <person name="Choquer M."/>
            <person name="Collemare J."/>
            <person name="Cotton P."/>
            <person name="Danchin E.G."/>
            <person name="Da Silva C."/>
            <person name="Gautier A."/>
            <person name="Giraud C."/>
            <person name="Giraud T."/>
            <person name="Gonzalez C."/>
            <person name="Grossetete S."/>
            <person name="Guldener U."/>
            <person name="Henrissat B."/>
            <person name="Howlett B.J."/>
            <person name="Kodira C."/>
            <person name="Kretschmer M."/>
            <person name="Lappartient A."/>
            <person name="Leroch M."/>
            <person name="Levis C."/>
            <person name="Mauceli E."/>
            <person name="Neuveglise C."/>
            <person name="Oeser B."/>
            <person name="Pearson M."/>
            <person name="Poulain J."/>
            <person name="Poussereau N."/>
            <person name="Quesneville H."/>
            <person name="Rascle C."/>
            <person name="Schumacher J."/>
            <person name="Segurens B."/>
            <person name="Sexton A."/>
            <person name="Silva E."/>
            <person name="Sirven C."/>
            <person name="Soanes D.M."/>
            <person name="Talbot N.J."/>
            <person name="Templeton M."/>
            <person name="Yandava C."/>
            <person name="Yarden O."/>
            <person name="Zeng Q."/>
            <person name="Rollins J.A."/>
            <person name="Lebrun M.H."/>
            <person name="Dickman M."/>
        </authorList>
    </citation>
    <scope>NUCLEOTIDE SEQUENCE [LARGE SCALE GENOMIC DNA]</scope>
    <source>
        <strain evidence="2">T4</strain>
    </source>
</reference>
<evidence type="ECO:0000313" key="1">
    <source>
        <dbReference type="EMBL" id="CCD52936.1"/>
    </source>
</evidence>
<proteinExistence type="predicted"/>
<name>G2YMT8_BOTF4</name>
<dbReference type="HOGENOM" id="CLU_3050099_0_0_1"/>
<organism evidence="1 2">
    <name type="scientific">Botryotinia fuckeliana (strain T4)</name>
    <name type="common">Noble rot fungus</name>
    <name type="synonym">Botrytis cinerea</name>
    <dbReference type="NCBI Taxonomy" id="999810"/>
    <lineage>
        <taxon>Eukaryota</taxon>
        <taxon>Fungi</taxon>
        <taxon>Dikarya</taxon>
        <taxon>Ascomycota</taxon>
        <taxon>Pezizomycotina</taxon>
        <taxon>Leotiomycetes</taxon>
        <taxon>Helotiales</taxon>
        <taxon>Sclerotiniaceae</taxon>
        <taxon>Botrytis</taxon>
    </lineage>
</organism>
<dbReference type="AlphaFoldDB" id="G2YMT8"/>
<accession>G2YMT8</accession>
<sequence length="54" mass="6148">MLYCTKCKKEVNRDTLQHEARLKIVFNSHPVDLGTSAVLNSSGRFIVQRVMCPL</sequence>
<dbReference type="Proteomes" id="UP000008177">
    <property type="component" value="Unplaced contigs"/>
</dbReference>
<dbReference type="EMBL" id="FQ790345">
    <property type="protein sequence ID" value="CCD52936.1"/>
    <property type="molecule type" value="Genomic_DNA"/>
</dbReference>
<protein>
    <submittedName>
        <fullName evidence="1">Uncharacterized protein</fullName>
    </submittedName>
</protein>
<dbReference type="InParanoid" id="G2YMT8"/>
<gene>
    <name evidence="1" type="ORF">BofuT4_uP138600.1</name>
</gene>